<evidence type="ECO:0000259" key="3">
    <source>
        <dbReference type="PROSITE" id="PS51782"/>
    </source>
</evidence>
<dbReference type="Gene3D" id="3.10.350.10">
    <property type="entry name" value="LysM domain"/>
    <property type="match status" value="2"/>
</dbReference>
<proteinExistence type="predicted"/>
<evidence type="ECO:0000256" key="1">
    <source>
        <dbReference type="ARBA" id="ARBA00022729"/>
    </source>
</evidence>
<dbReference type="RefSeq" id="WP_270895214.1">
    <property type="nucleotide sequence ID" value="NZ_JBHSPF010000012.1"/>
</dbReference>
<evidence type="ECO:0000313" key="4">
    <source>
        <dbReference type="EMBL" id="MFC5627727.1"/>
    </source>
</evidence>
<dbReference type="Gene3D" id="2.40.40.10">
    <property type="entry name" value="RlpA-like domain"/>
    <property type="match status" value="1"/>
</dbReference>
<organism evidence="4 5">
    <name type="scientific">Aliibacillus thermotolerans</name>
    <dbReference type="NCBI Taxonomy" id="1834418"/>
    <lineage>
        <taxon>Bacteria</taxon>
        <taxon>Bacillati</taxon>
        <taxon>Bacillota</taxon>
        <taxon>Bacilli</taxon>
        <taxon>Bacillales</taxon>
        <taxon>Bacillaceae</taxon>
        <taxon>Aliibacillus</taxon>
    </lineage>
</organism>
<dbReference type="InterPro" id="IPR036779">
    <property type="entry name" value="LysM_dom_sf"/>
</dbReference>
<protein>
    <submittedName>
        <fullName evidence="4">LysM peptidoglycan-binding domain-containing protein</fullName>
    </submittedName>
</protein>
<dbReference type="PANTHER" id="PTHR39160">
    <property type="entry name" value="CELL WALL-BINDING PROTEIN YOCH"/>
    <property type="match status" value="1"/>
</dbReference>
<comment type="caution">
    <text evidence="4">The sequence shown here is derived from an EMBL/GenBank/DDBJ whole genome shotgun (WGS) entry which is preliminary data.</text>
</comment>
<feature type="domain" description="LysM" evidence="3">
    <location>
        <begin position="89"/>
        <end position="132"/>
    </location>
</feature>
<sequence length="249" mass="26906">MKKFLLASTTAIVFMIGFSVNDADASSTYKVKSGDTLYRIAANHNVTVAELKEWNGLTSHFIYPNQTLKVSGEKVSEKPREEVASSSTGRYTVKKGDTLYRIATNHGMTVSELKKLNNLSSNTIYPNQTLRVDGSAVKAKSSNPSRSASKQNVVREMTVTSTAYTANCAGCSGVTATGINLKQNPNQKVIAVDPNVIPLGSKVYVEGYGTAIAGDTGGSIRGNKIDVYFPSRSEALNWGRRQVNIKILE</sequence>
<evidence type="ECO:0000256" key="2">
    <source>
        <dbReference type="SAM" id="SignalP"/>
    </source>
</evidence>
<gene>
    <name evidence="4" type="ORF">ACFPTR_02280</name>
</gene>
<dbReference type="SMART" id="SM00257">
    <property type="entry name" value="LysM"/>
    <property type="match status" value="2"/>
</dbReference>
<reference evidence="5" key="1">
    <citation type="journal article" date="2019" name="Int. J. Syst. Evol. Microbiol.">
        <title>The Global Catalogue of Microorganisms (GCM) 10K type strain sequencing project: providing services to taxonomists for standard genome sequencing and annotation.</title>
        <authorList>
            <consortium name="The Broad Institute Genomics Platform"/>
            <consortium name="The Broad Institute Genome Sequencing Center for Infectious Disease"/>
            <person name="Wu L."/>
            <person name="Ma J."/>
        </authorList>
    </citation>
    <scope>NUCLEOTIDE SEQUENCE [LARGE SCALE GENOMIC DNA]</scope>
    <source>
        <strain evidence="5">CGMCC 1.15790</strain>
    </source>
</reference>
<feature type="domain" description="LysM" evidence="3">
    <location>
        <begin position="27"/>
        <end position="70"/>
    </location>
</feature>
<feature type="signal peptide" evidence="2">
    <location>
        <begin position="1"/>
        <end position="25"/>
    </location>
</feature>
<accession>A0ABW0U2M0</accession>
<keyword evidence="1 2" id="KW-0732">Signal</keyword>
<dbReference type="Pfam" id="PF06725">
    <property type="entry name" value="3D"/>
    <property type="match status" value="1"/>
</dbReference>
<keyword evidence="5" id="KW-1185">Reference proteome</keyword>
<feature type="chain" id="PRO_5045063264" evidence="2">
    <location>
        <begin position="26"/>
        <end position="249"/>
    </location>
</feature>
<dbReference type="CDD" id="cd22786">
    <property type="entry name" value="DPBB_YuiC-like"/>
    <property type="match status" value="1"/>
</dbReference>
<dbReference type="PROSITE" id="PS51782">
    <property type="entry name" value="LYSM"/>
    <property type="match status" value="2"/>
</dbReference>
<evidence type="ECO:0000313" key="5">
    <source>
        <dbReference type="Proteomes" id="UP001596143"/>
    </source>
</evidence>
<dbReference type="InterPro" id="IPR051933">
    <property type="entry name" value="Resuscitation_pf_RpfB"/>
</dbReference>
<name>A0ABW0U2M0_9BACI</name>
<dbReference type="PANTHER" id="PTHR39160:SF6">
    <property type="entry name" value="CELL WALL-BINDING PROTEIN YOCH"/>
    <property type="match status" value="1"/>
</dbReference>
<dbReference type="SUPFAM" id="SSF50685">
    <property type="entry name" value="Barwin-like endoglucanases"/>
    <property type="match status" value="1"/>
</dbReference>
<dbReference type="SUPFAM" id="SSF54106">
    <property type="entry name" value="LysM domain"/>
    <property type="match status" value="2"/>
</dbReference>
<dbReference type="Proteomes" id="UP001596143">
    <property type="component" value="Unassembled WGS sequence"/>
</dbReference>
<dbReference type="Pfam" id="PF01476">
    <property type="entry name" value="LysM"/>
    <property type="match status" value="2"/>
</dbReference>
<dbReference type="InterPro" id="IPR036908">
    <property type="entry name" value="RlpA-like_sf"/>
</dbReference>
<dbReference type="InterPro" id="IPR010611">
    <property type="entry name" value="3D_dom"/>
</dbReference>
<dbReference type="EMBL" id="JBHSPF010000012">
    <property type="protein sequence ID" value="MFC5627727.1"/>
    <property type="molecule type" value="Genomic_DNA"/>
</dbReference>
<dbReference type="InterPro" id="IPR018392">
    <property type="entry name" value="LysM"/>
</dbReference>
<dbReference type="CDD" id="cd00118">
    <property type="entry name" value="LysM"/>
    <property type="match status" value="2"/>
</dbReference>